<comment type="catalytic activity">
    <reaction evidence="2">
        <text>2 GTP = 3',3'-c-di-GMP + 2 diphosphate</text>
        <dbReference type="Rhea" id="RHEA:24898"/>
        <dbReference type="ChEBI" id="CHEBI:33019"/>
        <dbReference type="ChEBI" id="CHEBI:37565"/>
        <dbReference type="ChEBI" id="CHEBI:58805"/>
        <dbReference type="EC" id="2.7.7.65"/>
    </reaction>
</comment>
<feature type="transmembrane region" description="Helical" evidence="3">
    <location>
        <begin position="145"/>
        <end position="162"/>
    </location>
</feature>
<dbReference type="SUPFAM" id="SSF55073">
    <property type="entry name" value="Nucleotide cyclase"/>
    <property type="match status" value="1"/>
</dbReference>
<dbReference type="Gene3D" id="3.30.70.270">
    <property type="match status" value="1"/>
</dbReference>
<keyword evidence="3" id="KW-0812">Transmembrane</keyword>
<dbReference type="Pfam" id="PF00990">
    <property type="entry name" value="GGDEF"/>
    <property type="match status" value="1"/>
</dbReference>
<organism evidence="5 6">
    <name type="scientific">Erythrobacter litoralis (strain HTCC2594)</name>
    <dbReference type="NCBI Taxonomy" id="314225"/>
    <lineage>
        <taxon>Bacteria</taxon>
        <taxon>Pseudomonadati</taxon>
        <taxon>Pseudomonadota</taxon>
        <taxon>Alphaproteobacteria</taxon>
        <taxon>Sphingomonadales</taxon>
        <taxon>Erythrobacteraceae</taxon>
        <taxon>Erythrobacter/Porphyrobacter group</taxon>
        <taxon>Erythrobacter</taxon>
    </lineage>
</organism>
<proteinExistence type="predicted"/>
<dbReference type="STRING" id="314225.ELI_07910"/>
<sequence>MRMAALLRSPQSLAVRTEVMRAMVEREDRVAPANVVSLCLFGFALFLVAQPALLGVALLLRIASLVFVRGSTRRLAASLEAGLPSRWGLTRLTLALVTAGATWAGLMVSLDPVADPPMAVVAVSGMTLVAISLVIVTYGPIRRGMTALVGAFCATIFVAKALDPAPLPLWTAPIIALILVGSVLFSRGMVRHSIDAAQMTVENRALTATLQGALQEAEHNARHDALTGLLNRRAFFGDYADPPAAGRDRFLLMIDLDHFKRINDNFGHDTGDIVLRAMAEQMQAVAADFPEDTAGCVRLGGEEFILVIDGIDERHAALAAENLRLRARRIVTAQKLDPQLRVSASIGLARQREHESLDDVLQRSDLALYRAKDRGRDQVALAA</sequence>
<evidence type="ECO:0000256" key="3">
    <source>
        <dbReference type="SAM" id="Phobius"/>
    </source>
</evidence>
<dbReference type="AlphaFoldDB" id="Q2N9G7"/>
<dbReference type="InterPro" id="IPR043128">
    <property type="entry name" value="Rev_trsase/Diguanyl_cyclase"/>
</dbReference>
<dbReference type="eggNOG" id="COG2199">
    <property type="taxonomic scope" value="Bacteria"/>
</dbReference>
<evidence type="ECO:0000259" key="4">
    <source>
        <dbReference type="PROSITE" id="PS50887"/>
    </source>
</evidence>
<dbReference type="Proteomes" id="UP000008808">
    <property type="component" value="Chromosome"/>
</dbReference>
<feature type="transmembrane region" description="Helical" evidence="3">
    <location>
        <begin position="89"/>
        <end position="106"/>
    </location>
</feature>
<evidence type="ECO:0000256" key="2">
    <source>
        <dbReference type="ARBA" id="ARBA00034247"/>
    </source>
</evidence>
<accession>Q2N9G7</accession>
<dbReference type="CDD" id="cd01949">
    <property type="entry name" value="GGDEF"/>
    <property type="match status" value="1"/>
</dbReference>
<evidence type="ECO:0000256" key="1">
    <source>
        <dbReference type="ARBA" id="ARBA00012528"/>
    </source>
</evidence>
<dbReference type="InterPro" id="IPR050469">
    <property type="entry name" value="Diguanylate_Cyclase"/>
</dbReference>
<protein>
    <recommendedName>
        <fullName evidence="1">diguanylate cyclase</fullName>
        <ecNumber evidence="1">2.7.7.65</ecNumber>
    </recommendedName>
</protein>
<evidence type="ECO:0000313" key="5">
    <source>
        <dbReference type="EMBL" id="ABC63674.1"/>
    </source>
</evidence>
<dbReference type="EMBL" id="CP000157">
    <property type="protein sequence ID" value="ABC63674.1"/>
    <property type="molecule type" value="Genomic_DNA"/>
</dbReference>
<feature type="transmembrane region" description="Helical" evidence="3">
    <location>
        <begin position="118"/>
        <end position="138"/>
    </location>
</feature>
<keyword evidence="3" id="KW-0472">Membrane</keyword>
<keyword evidence="3" id="KW-1133">Transmembrane helix</keyword>
<evidence type="ECO:0000313" key="6">
    <source>
        <dbReference type="Proteomes" id="UP000008808"/>
    </source>
</evidence>
<dbReference type="InterPro" id="IPR029787">
    <property type="entry name" value="Nucleotide_cyclase"/>
</dbReference>
<dbReference type="KEGG" id="eli:ELI_07910"/>
<dbReference type="NCBIfam" id="TIGR00254">
    <property type="entry name" value="GGDEF"/>
    <property type="match status" value="1"/>
</dbReference>
<reference evidence="6" key="1">
    <citation type="journal article" date="2009" name="J. Bacteriol.">
        <title>Complete genome sequence of Erythrobacter litoralis HTCC2594.</title>
        <authorList>
            <person name="Oh H.M."/>
            <person name="Giovannoni S.J."/>
            <person name="Ferriera S."/>
            <person name="Johnson J."/>
            <person name="Cho J.C."/>
        </authorList>
    </citation>
    <scope>NUCLEOTIDE SEQUENCE [LARGE SCALE GENOMIC DNA]</scope>
    <source>
        <strain evidence="6">HTCC2594</strain>
    </source>
</reference>
<dbReference type="SMART" id="SM00267">
    <property type="entry name" value="GGDEF"/>
    <property type="match status" value="1"/>
</dbReference>
<name>Q2N9G7_ERYLH</name>
<feature type="transmembrane region" description="Helical" evidence="3">
    <location>
        <begin position="168"/>
        <end position="185"/>
    </location>
</feature>
<keyword evidence="6" id="KW-1185">Reference proteome</keyword>
<dbReference type="PANTHER" id="PTHR45138:SF9">
    <property type="entry name" value="DIGUANYLATE CYCLASE DGCM-RELATED"/>
    <property type="match status" value="1"/>
</dbReference>
<dbReference type="GO" id="GO:0052621">
    <property type="term" value="F:diguanylate cyclase activity"/>
    <property type="evidence" value="ECO:0007669"/>
    <property type="project" value="UniProtKB-EC"/>
</dbReference>
<gene>
    <name evidence="5" type="ordered locus">ELI_07910</name>
</gene>
<feature type="domain" description="GGDEF" evidence="4">
    <location>
        <begin position="247"/>
        <end position="383"/>
    </location>
</feature>
<dbReference type="HOGENOM" id="CLU_721096_0_0_5"/>
<dbReference type="PANTHER" id="PTHR45138">
    <property type="entry name" value="REGULATORY COMPONENTS OF SENSORY TRANSDUCTION SYSTEM"/>
    <property type="match status" value="1"/>
</dbReference>
<dbReference type="InterPro" id="IPR000160">
    <property type="entry name" value="GGDEF_dom"/>
</dbReference>
<dbReference type="EC" id="2.7.7.65" evidence="1"/>
<feature type="transmembrane region" description="Helical" evidence="3">
    <location>
        <begin position="38"/>
        <end position="68"/>
    </location>
</feature>
<dbReference type="PROSITE" id="PS50887">
    <property type="entry name" value="GGDEF"/>
    <property type="match status" value="1"/>
</dbReference>